<feature type="binding site" evidence="6">
    <location>
        <position position="231"/>
    </location>
    <ligand>
        <name>FMN</name>
        <dbReference type="ChEBI" id="CHEBI:58210"/>
    </ligand>
</feature>
<dbReference type="NCBIfam" id="TIGR03860">
    <property type="entry name" value="FMN_nitrolo"/>
    <property type="match status" value="1"/>
</dbReference>
<proteinExistence type="inferred from homology"/>
<dbReference type="InterPro" id="IPR011251">
    <property type="entry name" value="Luciferase-like_dom"/>
</dbReference>
<dbReference type="AlphaFoldDB" id="A0A2U2RJH0"/>
<dbReference type="PANTHER" id="PTHR30011">
    <property type="entry name" value="ALKANESULFONATE MONOOXYGENASE-RELATED"/>
    <property type="match status" value="1"/>
</dbReference>
<keyword evidence="1 6" id="KW-0285">Flavoprotein</keyword>
<dbReference type="InterPro" id="IPR016215">
    <property type="entry name" value="NTA_MOA"/>
</dbReference>
<evidence type="ECO:0000313" key="8">
    <source>
        <dbReference type="EMBL" id="PWH06013.1"/>
    </source>
</evidence>
<dbReference type="Pfam" id="PF00296">
    <property type="entry name" value="Bac_luciferase"/>
    <property type="match status" value="1"/>
</dbReference>
<keyword evidence="3" id="KW-0560">Oxidoreductase</keyword>
<comment type="caution">
    <text evidence="8">The sequence shown here is derived from an EMBL/GenBank/DDBJ whole genome shotgun (WGS) entry which is preliminary data.</text>
</comment>
<keyword evidence="4" id="KW-0503">Monooxygenase</keyword>
<dbReference type="EMBL" id="QFKX01000003">
    <property type="protein sequence ID" value="PWH06013.1"/>
    <property type="molecule type" value="Genomic_DNA"/>
</dbReference>
<feature type="binding site" evidence="6">
    <location>
        <position position="59"/>
    </location>
    <ligand>
        <name>FMN</name>
        <dbReference type="ChEBI" id="CHEBI:58210"/>
    </ligand>
</feature>
<feature type="binding site" evidence="6">
    <location>
        <position position="105"/>
    </location>
    <ligand>
        <name>FMN</name>
        <dbReference type="ChEBI" id="CHEBI:58210"/>
    </ligand>
</feature>
<accession>A0A2U2RJH0</accession>
<dbReference type="PIRSF" id="PIRSF000337">
    <property type="entry name" value="NTA_MOA"/>
    <property type="match status" value="1"/>
</dbReference>
<organism evidence="8 9">
    <name type="scientific">Brachybacterium endophyticum</name>
    <dbReference type="NCBI Taxonomy" id="2182385"/>
    <lineage>
        <taxon>Bacteria</taxon>
        <taxon>Bacillati</taxon>
        <taxon>Actinomycetota</taxon>
        <taxon>Actinomycetes</taxon>
        <taxon>Micrococcales</taxon>
        <taxon>Dermabacteraceae</taxon>
        <taxon>Brachybacterium</taxon>
    </lineage>
</organism>
<dbReference type="RefSeq" id="WP_109275760.1">
    <property type="nucleotide sequence ID" value="NZ_QFKX01000003.1"/>
</dbReference>
<reference evidence="8 9" key="1">
    <citation type="submission" date="2018-05" db="EMBL/GenBank/DDBJ databases">
        <title>Brachybacterium sp. M1HQ-2T, whole genome shotgun sequence.</title>
        <authorList>
            <person name="Tuo L."/>
        </authorList>
    </citation>
    <scope>NUCLEOTIDE SEQUENCE [LARGE SCALE GENOMIC DNA]</scope>
    <source>
        <strain evidence="8 9">M1HQ-2</strain>
    </source>
</reference>
<evidence type="ECO:0000256" key="6">
    <source>
        <dbReference type="PIRSR" id="PIRSR000337-1"/>
    </source>
</evidence>
<dbReference type="SUPFAM" id="SSF51679">
    <property type="entry name" value="Bacterial luciferase-like"/>
    <property type="match status" value="1"/>
</dbReference>
<keyword evidence="2 6" id="KW-0288">FMN</keyword>
<dbReference type="OrthoDB" id="3265338at2"/>
<feature type="binding site" evidence="6">
    <location>
        <position position="159"/>
    </location>
    <ligand>
        <name>FMN</name>
        <dbReference type="ChEBI" id="CHEBI:58210"/>
    </ligand>
</feature>
<evidence type="ECO:0000313" key="9">
    <source>
        <dbReference type="Proteomes" id="UP000245590"/>
    </source>
</evidence>
<evidence type="ECO:0000256" key="4">
    <source>
        <dbReference type="ARBA" id="ARBA00023033"/>
    </source>
</evidence>
<dbReference type="GO" id="GO:0016705">
    <property type="term" value="F:oxidoreductase activity, acting on paired donors, with incorporation or reduction of molecular oxygen"/>
    <property type="evidence" value="ECO:0007669"/>
    <property type="project" value="InterPro"/>
</dbReference>
<evidence type="ECO:0000256" key="5">
    <source>
        <dbReference type="ARBA" id="ARBA00033748"/>
    </source>
</evidence>
<evidence type="ECO:0000259" key="7">
    <source>
        <dbReference type="Pfam" id="PF00296"/>
    </source>
</evidence>
<sequence length="452" mass="49944">MSPKPLILNLFEMNCVGHITHGLWRLPGNNRHRYTDLDYWTELAQIAEEGGFTAIFLADVQGAYDVYGGSAETALREGLQIPSNDPMLVVPAMAAVTERLGFGITYSTSYEPPFAFARRMSTLDHLTDGRVGWNIVTSYLPNAARNFGLAEEIEHDHRYEIADEYLEVLYKLWEGSWDDGAVLRDAEGAVYTDPSKVHRINHEGENFRVAGPHLAEPSPQRTPTLILATASPAGAKRAGEHAEIVFTHGPLLERTVPAVREAAVAAGRDASDPKFVVQAAVITAPTQEEVDAKLAQYHEHRSTEGMLVHQSVPIRALDHPRERTIAEALEVEGLPADTPIGRRSEGDTIGDLLDAVDEAWQDRFFVAGTPEVVADAIEHWLDADGIDGINLRQYHSFDTVRDFAQLVSPILRERGRLPERDGTLRRRVSGTDRVPETHPAARFRGAFEGVGV</sequence>
<name>A0A2U2RJH0_9MICO</name>
<feature type="binding site" evidence="6">
    <location>
        <position position="155"/>
    </location>
    <ligand>
        <name>FMN</name>
        <dbReference type="ChEBI" id="CHEBI:58210"/>
    </ligand>
</feature>
<evidence type="ECO:0000256" key="1">
    <source>
        <dbReference type="ARBA" id="ARBA00022630"/>
    </source>
</evidence>
<dbReference type="PANTHER" id="PTHR30011:SF16">
    <property type="entry name" value="C2H2 FINGER DOMAIN TRANSCRIPTION FACTOR (EUROFUNG)-RELATED"/>
    <property type="match status" value="1"/>
</dbReference>
<keyword evidence="9" id="KW-1185">Reference proteome</keyword>
<evidence type="ECO:0000256" key="3">
    <source>
        <dbReference type="ARBA" id="ARBA00023002"/>
    </source>
</evidence>
<gene>
    <name evidence="8" type="ORF">DEO23_09330</name>
</gene>
<comment type="similarity">
    <text evidence="5">Belongs to the NtaA/SnaA/DszA monooxygenase family.</text>
</comment>
<dbReference type="GO" id="GO:0004497">
    <property type="term" value="F:monooxygenase activity"/>
    <property type="evidence" value="ECO:0007669"/>
    <property type="project" value="UniProtKB-KW"/>
</dbReference>
<feature type="domain" description="Luciferase-like" evidence="7">
    <location>
        <begin position="31"/>
        <end position="381"/>
    </location>
</feature>
<dbReference type="Proteomes" id="UP000245590">
    <property type="component" value="Unassembled WGS sequence"/>
</dbReference>
<dbReference type="Gene3D" id="3.20.20.30">
    <property type="entry name" value="Luciferase-like domain"/>
    <property type="match status" value="1"/>
</dbReference>
<dbReference type="InterPro" id="IPR036661">
    <property type="entry name" value="Luciferase-like_sf"/>
</dbReference>
<protein>
    <submittedName>
        <fullName evidence="8">LLM class flavin-dependent oxidoreductase</fullName>
    </submittedName>
</protein>
<evidence type="ECO:0000256" key="2">
    <source>
        <dbReference type="ARBA" id="ARBA00022643"/>
    </source>
</evidence>
<dbReference type="InterPro" id="IPR051260">
    <property type="entry name" value="Diverse_substr_monoxygenases"/>
</dbReference>